<organism evidence="1 2">
    <name type="scientific">Flavonifractor plautii ATCC 29863</name>
    <dbReference type="NCBI Taxonomy" id="411475"/>
    <lineage>
        <taxon>Bacteria</taxon>
        <taxon>Bacillati</taxon>
        <taxon>Bacillota</taxon>
        <taxon>Clostridia</taxon>
        <taxon>Eubacteriales</taxon>
        <taxon>Oscillospiraceae</taxon>
        <taxon>Flavonifractor</taxon>
    </lineage>
</organism>
<feature type="non-terminal residue" evidence="1">
    <location>
        <position position="43"/>
    </location>
</feature>
<gene>
    <name evidence="1" type="ORF">HMPREF0372_02530</name>
</gene>
<name>G9YSM2_FLAPL</name>
<evidence type="ECO:0000313" key="1">
    <source>
        <dbReference type="EMBL" id="EHM45411.1"/>
    </source>
</evidence>
<dbReference type="Proteomes" id="UP000004459">
    <property type="component" value="Unassembled WGS sequence"/>
</dbReference>
<dbReference type="HOGENOM" id="CLU_3243833_0_0_9"/>
<evidence type="ECO:0000313" key="2">
    <source>
        <dbReference type="Proteomes" id="UP000004459"/>
    </source>
</evidence>
<comment type="caution">
    <text evidence="1">The sequence shown here is derived from an EMBL/GenBank/DDBJ whole genome shotgun (WGS) entry which is preliminary data.</text>
</comment>
<protein>
    <submittedName>
        <fullName evidence="1">Uncharacterized protein</fullName>
    </submittedName>
</protein>
<dbReference type="EMBL" id="AGCK01000213">
    <property type="protein sequence ID" value="EHM45411.1"/>
    <property type="molecule type" value="Genomic_DNA"/>
</dbReference>
<sequence length="43" mass="4442">MNEGSSGKQPRFVGAALVAARLAGAWDGNERGGRVWAPAPTCE</sequence>
<reference evidence="1 2" key="1">
    <citation type="submission" date="2011-08" db="EMBL/GenBank/DDBJ databases">
        <authorList>
            <person name="Weinstock G."/>
            <person name="Sodergren E."/>
            <person name="Clifton S."/>
            <person name="Fulton L."/>
            <person name="Fulton B."/>
            <person name="Courtney L."/>
            <person name="Fronick C."/>
            <person name="Harrison M."/>
            <person name="Strong C."/>
            <person name="Farmer C."/>
            <person name="Delahaunty K."/>
            <person name="Markovic C."/>
            <person name="Hall O."/>
            <person name="Minx P."/>
            <person name="Tomlinson C."/>
            <person name="Mitreva M."/>
            <person name="Hou S."/>
            <person name="Chen J."/>
            <person name="Wollam A."/>
            <person name="Pepin K.H."/>
            <person name="Johnson M."/>
            <person name="Bhonagiri V."/>
            <person name="Zhang X."/>
            <person name="Suruliraj S."/>
            <person name="Warren W."/>
            <person name="Chinwalla A."/>
            <person name="Mardis E.R."/>
            <person name="Wilson R.K."/>
        </authorList>
    </citation>
    <scope>NUCLEOTIDE SEQUENCE [LARGE SCALE GENOMIC DNA]</scope>
    <source>
        <strain evidence="1 2">ATCC 29863</strain>
    </source>
</reference>
<accession>G9YSM2</accession>
<dbReference type="AlphaFoldDB" id="G9YSM2"/>
<proteinExistence type="predicted"/>